<dbReference type="NCBIfam" id="TIGR00613">
    <property type="entry name" value="reco"/>
    <property type="match status" value="1"/>
</dbReference>
<dbReference type="AlphaFoldDB" id="A0A9X2RJS5"/>
<dbReference type="PANTHER" id="PTHR33991">
    <property type="entry name" value="DNA REPAIR PROTEIN RECO"/>
    <property type="match status" value="1"/>
</dbReference>
<dbReference type="SUPFAM" id="SSF50249">
    <property type="entry name" value="Nucleic acid-binding proteins"/>
    <property type="match status" value="1"/>
</dbReference>
<dbReference type="InterPro" id="IPR037278">
    <property type="entry name" value="ARFGAP/RecO"/>
</dbReference>
<name>A0A9X2RJS5_9PROT</name>
<dbReference type="GO" id="GO:0043590">
    <property type="term" value="C:bacterial nucleoid"/>
    <property type="evidence" value="ECO:0007669"/>
    <property type="project" value="TreeGrafter"/>
</dbReference>
<reference evidence="9" key="1">
    <citation type="submission" date="2022-07" db="EMBL/GenBank/DDBJ databases">
        <title>Parvularcula maris sp. nov., an algicidal bacterium isolated from seawater.</title>
        <authorList>
            <person name="Li F."/>
        </authorList>
    </citation>
    <scope>NUCLEOTIDE SEQUENCE</scope>
    <source>
        <strain evidence="9">BGMRC 0090</strain>
    </source>
</reference>
<dbReference type="InterPro" id="IPR022572">
    <property type="entry name" value="DNA_rep/recomb_RecO_N"/>
</dbReference>
<comment type="function">
    <text evidence="7">Involved in DNA repair and RecF pathway recombination.</text>
</comment>
<evidence type="ECO:0000259" key="8">
    <source>
        <dbReference type="Pfam" id="PF11967"/>
    </source>
</evidence>
<evidence type="ECO:0000256" key="5">
    <source>
        <dbReference type="ARBA" id="ARBA00023204"/>
    </source>
</evidence>
<evidence type="ECO:0000313" key="9">
    <source>
        <dbReference type="EMBL" id="MCQ8185043.1"/>
    </source>
</evidence>
<gene>
    <name evidence="7 9" type="primary">recO</name>
    <name evidence="9" type="ORF">NOG11_06525</name>
</gene>
<dbReference type="InterPro" id="IPR042242">
    <property type="entry name" value="RecO_C"/>
</dbReference>
<sequence length="240" mass="25784">MTWRDQAIVLTSRAQGENHSLLTVFAEEHGRTSALVYGGQGKNKAAMLQTGNGVEVRWQGKTVDSLGHFDCDLTAPRASSVFGDRKALSAMTATAETLLHVLPEGEGLPGLFAATEVLFEAFAQEGIWPVILAKWELGLLSSLGHGLTLDRCVATDRLLEDGAELCFVSPKSGGAVSYEAGMPYKDKLLPLPPFLIGMGEPTMGDVKAALELTGFFLAERLLHPIGRQLPEARAGLVRRL</sequence>
<dbReference type="Pfam" id="PF02565">
    <property type="entry name" value="RecO_C"/>
    <property type="match status" value="1"/>
</dbReference>
<keyword evidence="4 7" id="KW-0233">DNA recombination</keyword>
<evidence type="ECO:0000256" key="3">
    <source>
        <dbReference type="ARBA" id="ARBA00022763"/>
    </source>
</evidence>
<dbReference type="RefSeq" id="WP_256618903.1">
    <property type="nucleotide sequence ID" value="NZ_JANIBC010000003.1"/>
</dbReference>
<proteinExistence type="inferred from homology"/>
<dbReference type="PANTHER" id="PTHR33991:SF1">
    <property type="entry name" value="DNA REPAIR PROTEIN RECO"/>
    <property type="match status" value="1"/>
</dbReference>
<dbReference type="InterPro" id="IPR003717">
    <property type="entry name" value="RecO"/>
</dbReference>
<organism evidence="9 10">
    <name type="scientific">Parvularcula maris</name>
    <dbReference type="NCBI Taxonomy" id="2965077"/>
    <lineage>
        <taxon>Bacteria</taxon>
        <taxon>Pseudomonadati</taxon>
        <taxon>Pseudomonadota</taxon>
        <taxon>Alphaproteobacteria</taxon>
        <taxon>Parvularculales</taxon>
        <taxon>Parvularculaceae</taxon>
        <taxon>Parvularcula</taxon>
    </lineage>
</organism>
<evidence type="ECO:0000256" key="6">
    <source>
        <dbReference type="ARBA" id="ARBA00033409"/>
    </source>
</evidence>
<dbReference type="EMBL" id="JANIBC010000003">
    <property type="protein sequence ID" value="MCQ8185043.1"/>
    <property type="molecule type" value="Genomic_DNA"/>
</dbReference>
<dbReference type="InterPro" id="IPR012340">
    <property type="entry name" value="NA-bd_OB-fold"/>
</dbReference>
<comment type="caution">
    <text evidence="9">The sequence shown here is derived from an EMBL/GenBank/DDBJ whole genome shotgun (WGS) entry which is preliminary data.</text>
</comment>
<evidence type="ECO:0000313" key="10">
    <source>
        <dbReference type="Proteomes" id="UP001142610"/>
    </source>
</evidence>
<dbReference type="HAMAP" id="MF_00201">
    <property type="entry name" value="RecO"/>
    <property type="match status" value="1"/>
</dbReference>
<dbReference type="SUPFAM" id="SSF57863">
    <property type="entry name" value="ArfGap/RecO-like zinc finger"/>
    <property type="match status" value="1"/>
</dbReference>
<evidence type="ECO:0000256" key="4">
    <source>
        <dbReference type="ARBA" id="ARBA00023172"/>
    </source>
</evidence>
<dbReference type="GO" id="GO:0006310">
    <property type="term" value="P:DNA recombination"/>
    <property type="evidence" value="ECO:0007669"/>
    <property type="project" value="UniProtKB-UniRule"/>
</dbReference>
<feature type="domain" description="DNA replication/recombination mediator RecO N-terminal" evidence="8">
    <location>
        <begin position="1"/>
        <end position="67"/>
    </location>
</feature>
<evidence type="ECO:0000256" key="1">
    <source>
        <dbReference type="ARBA" id="ARBA00007452"/>
    </source>
</evidence>
<keyword evidence="10" id="KW-1185">Reference proteome</keyword>
<evidence type="ECO:0000256" key="2">
    <source>
        <dbReference type="ARBA" id="ARBA00021310"/>
    </source>
</evidence>
<keyword evidence="5 7" id="KW-0234">DNA repair</keyword>
<protein>
    <recommendedName>
        <fullName evidence="2 7">DNA repair protein RecO</fullName>
    </recommendedName>
    <alternativeName>
        <fullName evidence="6 7">Recombination protein O</fullName>
    </alternativeName>
</protein>
<dbReference type="Pfam" id="PF11967">
    <property type="entry name" value="RecO_N"/>
    <property type="match status" value="1"/>
</dbReference>
<keyword evidence="3 7" id="KW-0227">DNA damage</keyword>
<accession>A0A9X2RJS5</accession>
<dbReference type="Proteomes" id="UP001142610">
    <property type="component" value="Unassembled WGS sequence"/>
</dbReference>
<dbReference type="Gene3D" id="2.40.50.140">
    <property type="entry name" value="Nucleic acid-binding proteins"/>
    <property type="match status" value="1"/>
</dbReference>
<dbReference type="Gene3D" id="1.20.1440.120">
    <property type="entry name" value="Recombination protein O, C-terminal domain"/>
    <property type="match status" value="1"/>
</dbReference>
<evidence type="ECO:0000256" key="7">
    <source>
        <dbReference type="HAMAP-Rule" id="MF_00201"/>
    </source>
</evidence>
<dbReference type="GO" id="GO:0006302">
    <property type="term" value="P:double-strand break repair"/>
    <property type="evidence" value="ECO:0007669"/>
    <property type="project" value="TreeGrafter"/>
</dbReference>
<comment type="similarity">
    <text evidence="1 7">Belongs to the RecO family.</text>
</comment>